<proteinExistence type="predicted"/>
<evidence type="ECO:0000313" key="1">
    <source>
        <dbReference type="WBParaSite" id="HPLM_0000278101-mRNA-1"/>
    </source>
</evidence>
<reference evidence="1" key="1">
    <citation type="submission" date="2017-02" db="UniProtKB">
        <authorList>
            <consortium name="WormBaseParasite"/>
        </authorList>
    </citation>
    <scope>IDENTIFICATION</scope>
</reference>
<organism evidence="1">
    <name type="scientific">Haemonchus placei</name>
    <name type="common">Barber's pole worm</name>
    <dbReference type="NCBI Taxonomy" id="6290"/>
    <lineage>
        <taxon>Eukaryota</taxon>
        <taxon>Metazoa</taxon>
        <taxon>Ecdysozoa</taxon>
        <taxon>Nematoda</taxon>
        <taxon>Chromadorea</taxon>
        <taxon>Rhabditida</taxon>
        <taxon>Rhabditina</taxon>
        <taxon>Rhabditomorpha</taxon>
        <taxon>Strongyloidea</taxon>
        <taxon>Trichostrongylidae</taxon>
        <taxon>Haemonchus</taxon>
    </lineage>
</organism>
<name>A0A0N4VZQ7_HAEPC</name>
<sequence length="105" mass="12376">LDKCNESCEREMQQPTSKTMRVCMQLTHSMLRTGVFQRCGPLLKKLFDDIVSLTIWYPKYRLKVSLIITGSLFLENFQYYMILERSFFLYQYTKEGSPANAVTKL</sequence>
<protein>
    <submittedName>
        <fullName evidence="1">MIF4G domain-containing protein</fullName>
    </submittedName>
</protein>
<dbReference type="AlphaFoldDB" id="A0A0N4VZQ7"/>
<accession>A0A0N4VZQ7</accession>
<dbReference type="WBParaSite" id="HPLM_0000278101-mRNA-1">
    <property type="protein sequence ID" value="HPLM_0000278101-mRNA-1"/>
    <property type="gene ID" value="HPLM_0000278101"/>
</dbReference>